<keyword evidence="3 9" id="KW-0547">Nucleotide-binding</keyword>
<evidence type="ECO:0000256" key="5">
    <source>
        <dbReference type="ARBA" id="ARBA00022840"/>
    </source>
</evidence>
<dbReference type="EMBL" id="ATDP01000094">
    <property type="protein sequence ID" value="EQB13672.1"/>
    <property type="molecule type" value="Genomic_DNA"/>
</dbReference>
<comment type="similarity">
    <text evidence="1 9 10">Belongs to the DNA mismatch repair MutS family.</text>
</comment>
<accession>T0HKY4</accession>
<dbReference type="SUPFAM" id="SSF52540">
    <property type="entry name" value="P-loop containing nucleoside triphosphate hydrolases"/>
    <property type="match status" value="1"/>
</dbReference>
<dbReference type="Gene3D" id="6.10.140.430">
    <property type="match status" value="1"/>
</dbReference>
<evidence type="ECO:0000256" key="6">
    <source>
        <dbReference type="ARBA" id="ARBA00023125"/>
    </source>
</evidence>
<dbReference type="SUPFAM" id="SSF53150">
    <property type="entry name" value="DNA repair protein MutS, domain II"/>
    <property type="match status" value="1"/>
</dbReference>
<dbReference type="CDD" id="cd03284">
    <property type="entry name" value="ABC_MutS1"/>
    <property type="match status" value="1"/>
</dbReference>
<dbReference type="Pfam" id="PF05188">
    <property type="entry name" value="MutS_II"/>
    <property type="match status" value="1"/>
</dbReference>
<dbReference type="Gene3D" id="3.40.50.300">
    <property type="entry name" value="P-loop containing nucleotide triphosphate hydrolases"/>
    <property type="match status" value="1"/>
</dbReference>
<organism evidence="12 13">
    <name type="scientific">Sphingobium lactosutens DS20</name>
    <dbReference type="NCBI Taxonomy" id="1331060"/>
    <lineage>
        <taxon>Bacteria</taxon>
        <taxon>Pseudomonadati</taxon>
        <taxon>Pseudomonadota</taxon>
        <taxon>Alphaproteobacteria</taxon>
        <taxon>Sphingomonadales</taxon>
        <taxon>Sphingomonadaceae</taxon>
        <taxon>Sphingobium</taxon>
    </lineage>
</organism>
<dbReference type="SMART" id="SM00534">
    <property type="entry name" value="MUTSac"/>
    <property type="match status" value="1"/>
</dbReference>
<evidence type="ECO:0000313" key="12">
    <source>
        <dbReference type="EMBL" id="EQB13672.1"/>
    </source>
</evidence>
<dbReference type="InterPro" id="IPR017261">
    <property type="entry name" value="DNA_mismatch_repair_MutS/MSH"/>
</dbReference>
<dbReference type="Pfam" id="PF05192">
    <property type="entry name" value="MutS_III"/>
    <property type="match status" value="1"/>
</dbReference>
<reference evidence="12 13" key="1">
    <citation type="journal article" date="2013" name="Genome Announc.">
        <title>Draft Genome Sequence of Sphingobium lactosutens Strain DS20T, Isolated from a Hexachlorocyclohexane Dumpsite.</title>
        <authorList>
            <person name="Kumar R."/>
            <person name="Dwivedi V."/>
            <person name="Negi V."/>
            <person name="Khurana J.P."/>
            <person name="Lal R."/>
        </authorList>
    </citation>
    <scope>NUCLEOTIDE SEQUENCE [LARGE SCALE GENOMIC DNA]</scope>
    <source>
        <strain evidence="12 13">DS20</strain>
    </source>
</reference>
<dbReference type="AlphaFoldDB" id="T0HKY4"/>
<dbReference type="Gene3D" id="1.10.1420.10">
    <property type="match status" value="2"/>
</dbReference>
<dbReference type="HAMAP" id="MF_00096">
    <property type="entry name" value="MutS"/>
    <property type="match status" value="1"/>
</dbReference>
<dbReference type="InterPro" id="IPR007860">
    <property type="entry name" value="DNA_mmatch_repair_MutS_con_dom"/>
</dbReference>
<dbReference type="InterPro" id="IPR036187">
    <property type="entry name" value="DNA_mismatch_repair_MutS_sf"/>
</dbReference>
<dbReference type="GO" id="GO:0140664">
    <property type="term" value="F:ATP-dependent DNA damage sensor activity"/>
    <property type="evidence" value="ECO:0007669"/>
    <property type="project" value="InterPro"/>
</dbReference>
<dbReference type="PANTHER" id="PTHR11361">
    <property type="entry name" value="DNA MISMATCH REPAIR PROTEIN MUTS FAMILY MEMBER"/>
    <property type="match status" value="1"/>
</dbReference>
<comment type="function">
    <text evidence="8 9">This protein is involved in the repair of mismatches in DNA. It is possible that it carries out the mismatch recognition step. This protein has a weak ATPase activity.</text>
</comment>
<gene>
    <name evidence="9" type="primary">mutS</name>
    <name evidence="12" type="ORF">RLDS_15375</name>
</gene>
<evidence type="ECO:0000256" key="8">
    <source>
        <dbReference type="ARBA" id="ARBA00024647"/>
    </source>
</evidence>
<comment type="caution">
    <text evidence="12">The sequence shown here is derived from an EMBL/GenBank/DDBJ whole genome shotgun (WGS) entry which is preliminary data.</text>
</comment>
<keyword evidence="6 9" id="KW-0238">DNA-binding</keyword>
<sequence length="914" mass="96693">MGKCEMRNFPAHFVTLWFRPDVRAIRCAMAKSSDTTAQPTPMMAQYLALKAQAQDCLLFYRMGDFFELFFDDAKLAAATLDIALTSRGDHDGAPIPMCGVPVHSAESYLARLIKGGHRVAIAEQTETPAQAKARGSKALVARDIVRYVTAGTLTEETLLDARRDNMLVALAQVGGEASGEVGIAAADISTGRFETLTCPIADLPAELARLRPSETVLADGATIDVPGATAFDRAAFSSSRAEGALKKLFGVATLDGFGQFSRAELAAMGGLVAYLDHAGKGTLPFLAPPLRKASGAHVAIDAATRESLEIVATTAGARAGSLLGAIDRTVTGAGARLLAQDISAPLMDLSAIEARLGLVQMFHDDAGLRDQVRGALRALPDIGRALGRVAVGRGSPRDLGQLRDGLGEARMLRERLGRLPDLPPLLQQLLPALDGHGEMVDALSRALVPAPPTETANGGYIADGYDAALDELRRMAGDGRRAIAALEAKYREQTGIGALKIRHNGVLGYHVEVPARAADALMAPDSGFTHRQTLAGVVRFNSVDLHEEAGRVAQAGAHALVAEAAHLEDLTTAVLNRKADIARAADALARLDVAAALAERAAEGGWQRPHFVPADSAGGHGGQCLDIVGGRHPVVEDALRKDGQAFVANDCRLGESDRLWLVTGPNMGGKSTFLRQNALIVILAQAGGYVPAQSATMTLVDRLFSRVGASDNLAKGRSTFMVEMVETAAILSQATTRSFVILDEVGRGTSTYDGLALAWAVVEAVHEVNQCRCLFATHYHELTRLAETLPALSLHHVRAREWKGDLILLHELAQGPADRSYGLAVARLAGLPPAVLKRAKDVLARLEAGKAKTGGIAAGLDDLPLFAAAAAQENEAADPLREAIEAIDADALSPRDALDHIYRLKQLVAQGQRD</sequence>
<evidence type="ECO:0000259" key="11">
    <source>
        <dbReference type="PROSITE" id="PS00486"/>
    </source>
</evidence>
<keyword evidence="13" id="KW-1185">Reference proteome</keyword>
<evidence type="ECO:0000256" key="9">
    <source>
        <dbReference type="HAMAP-Rule" id="MF_00096"/>
    </source>
</evidence>
<dbReference type="GO" id="GO:0006298">
    <property type="term" value="P:mismatch repair"/>
    <property type="evidence" value="ECO:0007669"/>
    <property type="project" value="UniProtKB-UniRule"/>
</dbReference>
<dbReference type="Pfam" id="PF01624">
    <property type="entry name" value="MutS_I"/>
    <property type="match status" value="1"/>
</dbReference>
<dbReference type="InterPro" id="IPR036678">
    <property type="entry name" value="MutS_con_dom_sf"/>
</dbReference>
<evidence type="ECO:0000256" key="3">
    <source>
        <dbReference type="ARBA" id="ARBA00022741"/>
    </source>
</evidence>
<keyword evidence="4 9" id="KW-0227">DNA damage</keyword>
<proteinExistence type="inferred from homology"/>
<evidence type="ECO:0000313" key="13">
    <source>
        <dbReference type="Proteomes" id="UP000015531"/>
    </source>
</evidence>
<dbReference type="GO" id="GO:0030983">
    <property type="term" value="F:mismatched DNA binding"/>
    <property type="evidence" value="ECO:0007669"/>
    <property type="project" value="InterPro"/>
</dbReference>
<dbReference type="InterPro" id="IPR016151">
    <property type="entry name" value="DNA_mismatch_repair_MutS_N"/>
</dbReference>
<protein>
    <recommendedName>
        <fullName evidence="2 9">DNA mismatch repair protein MutS</fullName>
    </recommendedName>
</protein>
<keyword evidence="5 9" id="KW-0067">ATP-binding</keyword>
<dbReference type="InterPro" id="IPR007695">
    <property type="entry name" value="DNA_mismatch_repair_MutS-lik_N"/>
</dbReference>
<name>T0HKY4_9SPHN</name>
<dbReference type="Pfam" id="PF00488">
    <property type="entry name" value="MutS_V"/>
    <property type="match status" value="1"/>
</dbReference>
<dbReference type="SUPFAM" id="SSF48334">
    <property type="entry name" value="DNA repair protein MutS, domain III"/>
    <property type="match status" value="1"/>
</dbReference>
<dbReference type="PATRIC" id="fig|1331060.3.peg.2949"/>
<dbReference type="NCBIfam" id="NF003810">
    <property type="entry name" value="PRK05399.1"/>
    <property type="match status" value="1"/>
</dbReference>
<dbReference type="InterPro" id="IPR007861">
    <property type="entry name" value="DNA_mismatch_repair_MutS_clamp"/>
</dbReference>
<dbReference type="InterPro" id="IPR027417">
    <property type="entry name" value="P-loop_NTPase"/>
</dbReference>
<dbReference type="SMART" id="SM00533">
    <property type="entry name" value="MUTSd"/>
    <property type="match status" value="1"/>
</dbReference>
<dbReference type="PANTHER" id="PTHR11361:SF34">
    <property type="entry name" value="DNA MISMATCH REPAIR PROTEIN MSH1, MITOCHONDRIAL"/>
    <property type="match status" value="1"/>
</dbReference>
<feature type="domain" description="DNA mismatch repair proteins mutS family" evidence="11">
    <location>
        <begin position="738"/>
        <end position="754"/>
    </location>
</feature>
<dbReference type="GO" id="GO:0005829">
    <property type="term" value="C:cytosol"/>
    <property type="evidence" value="ECO:0007669"/>
    <property type="project" value="TreeGrafter"/>
</dbReference>
<dbReference type="Proteomes" id="UP000015531">
    <property type="component" value="Unassembled WGS sequence"/>
</dbReference>
<dbReference type="SUPFAM" id="SSF55271">
    <property type="entry name" value="DNA repair protein MutS, domain I"/>
    <property type="match status" value="1"/>
</dbReference>
<keyword evidence="7 9" id="KW-0234">DNA repair</keyword>
<dbReference type="InterPro" id="IPR005748">
    <property type="entry name" value="DNA_mismatch_repair_MutS"/>
</dbReference>
<dbReference type="PIRSF" id="PIRSF037677">
    <property type="entry name" value="DNA_mis_repair_Msh6"/>
    <property type="match status" value="1"/>
</dbReference>
<dbReference type="GO" id="GO:0005524">
    <property type="term" value="F:ATP binding"/>
    <property type="evidence" value="ECO:0007669"/>
    <property type="project" value="UniProtKB-UniRule"/>
</dbReference>
<dbReference type="Pfam" id="PF05190">
    <property type="entry name" value="MutS_IV"/>
    <property type="match status" value="1"/>
</dbReference>
<dbReference type="InterPro" id="IPR000432">
    <property type="entry name" value="DNA_mismatch_repair_MutS_C"/>
</dbReference>
<dbReference type="FunFam" id="3.40.1170.10:FF:000001">
    <property type="entry name" value="DNA mismatch repair protein MutS"/>
    <property type="match status" value="1"/>
</dbReference>
<dbReference type="GO" id="GO:0003684">
    <property type="term" value="F:damaged DNA binding"/>
    <property type="evidence" value="ECO:0007669"/>
    <property type="project" value="UniProtKB-UniRule"/>
</dbReference>
<dbReference type="Gene3D" id="3.40.1170.10">
    <property type="entry name" value="DNA repair protein MutS, domain I"/>
    <property type="match status" value="1"/>
</dbReference>
<evidence type="ECO:0000256" key="10">
    <source>
        <dbReference type="RuleBase" id="RU003756"/>
    </source>
</evidence>
<evidence type="ECO:0000256" key="4">
    <source>
        <dbReference type="ARBA" id="ARBA00022763"/>
    </source>
</evidence>
<dbReference type="Gene3D" id="3.30.420.110">
    <property type="entry name" value="MutS, connector domain"/>
    <property type="match status" value="1"/>
</dbReference>
<dbReference type="PROSITE" id="PS00486">
    <property type="entry name" value="DNA_MISMATCH_REPAIR_2"/>
    <property type="match status" value="1"/>
</dbReference>
<evidence type="ECO:0000256" key="2">
    <source>
        <dbReference type="ARBA" id="ARBA00021982"/>
    </source>
</evidence>
<dbReference type="InterPro" id="IPR045076">
    <property type="entry name" value="MutS"/>
</dbReference>
<evidence type="ECO:0000256" key="7">
    <source>
        <dbReference type="ARBA" id="ARBA00023204"/>
    </source>
</evidence>
<feature type="binding site" evidence="9">
    <location>
        <begin position="664"/>
        <end position="671"/>
    </location>
    <ligand>
        <name>ATP</name>
        <dbReference type="ChEBI" id="CHEBI:30616"/>
    </ligand>
</feature>
<dbReference type="eggNOG" id="COG0249">
    <property type="taxonomic scope" value="Bacteria"/>
</dbReference>
<dbReference type="NCBIfam" id="TIGR01070">
    <property type="entry name" value="mutS1"/>
    <property type="match status" value="1"/>
</dbReference>
<evidence type="ECO:0000256" key="1">
    <source>
        <dbReference type="ARBA" id="ARBA00006271"/>
    </source>
</evidence>
<dbReference type="InterPro" id="IPR007696">
    <property type="entry name" value="DNA_mismatch_repair_MutS_core"/>
</dbReference>